<dbReference type="InterPro" id="IPR029058">
    <property type="entry name" value="AB_hydrolase_fold"/>
</dbReference>
<name>A0A7X1FS77_9SPHN</name>
<dbReference type="Gene3D" id="3.40.50.1820">
    <property type="entry name" value="alpha/beta hydrolase"/>
    <property type="match status" value="1"/>
</dbReference>
<feature type="chain" id="PRO_5031222237" evidence="2">
    <location>
        <begin position="31"/>
        <end position="314"/>
    </location>
</feature>
<dbReference type="GO" id="GO:0016787">
    <property type="term" value="F:hydrolase activity"/>
    <property type="evidence" value="ECO:0007669"/>
    <property type="project" value="UniProtKB-KW"/>
</dbReference>
<dbReference type="Proteomes" id="UP000566813">
    <property type="component" value="Unassembled WGS sequence"/>
</dbReference>
<keyword evidence="2" id="KW-0732">Signal</keyword>
<comment type="caution">
    <text evidence="4">The sequence shown here is derived from an EMBL/GenBank/DDBJ whole genome shotgun (WGS) entry which is preliminary data.</text>
</comment>
<feature type="signal peptide" evidence="2">
    <location>
        <begin position="1"/>
        <end position="30"/>
    </location>
</feature>
<organism evidence="4 5">
    <name type="scientific">Novosphingobium flavum</name>
    <dbReference type="NCBI Taxonomy" id="1778672"/>
    <lineage>
        <taxon>Bacteria</taxon>
        <taxon>Pseudomonadati</taxon>
        <taxon>Pseudomonadota</taxon>
        <taxon>Alphaproteobacteria</taxon>
        <taxon>Sphingomonadales</taxon>
        <taxon>Sphingomonadaceae</taxon>
        <taxon>Novosphingobium</taxon>
    </lineage>
</organism>
<proteinExistence type="predicted"/>
<dbReference type="Pfam" id="PF20434">
    <property type="entry name" value="BD-FAE"/>
    <property type="match status" value="1"/>
</dbReference>
<dbReference type="PANTHER" id="PTHR48081">
    <property type="entry name" value="AB HYDROLASE SUPERFAMILY PROTEIN C4A8.06C"/>
    <property type="match status" value="1"/>
</dbReference>
<protein>
    <submittedName>
        <fullName evidence="4">Alpha/beta hydrolase</fullName>
    </submittedName>
</protein>
<dbReference type="AlphaFoldDB" id="A0A7X1FS77"/>
<dbReference type="InterPro" id="IPR049492">
    <property type="entry name" value="BD-FAE-like_dom"/>
</dbReference>
<evidence type="ECO:0000313" key="5">
    <source>
        <dbReference type="Proteomes" id="UP000566813"/>
    </source>
</evidence>
<dbReference type="RefSeq" id="WP_185663761.1">
    <property type="nucleotide sequence ID" value="NZ_JACLAW010000005.1"/>
</dbReference>
<dbReference type="SUPFAM" id="SSF53474">
    <property type="entry name" value="alpha/beta-Hydrolases"/>
    <property type="match status" value="1"/>
</dbReference>
<sequence>MKRTEIGRRDLLLGTAAAAFAAAVPSMGHAATTVRYDPDARFKLKVSEVEYRRTAKGTPLLARIYQPVGPGPFPVILDLHGGGWNEKDRQAEELFDRKMAVAGAVVVAIDYTLASEAPYPAAFQDANYAVRWLKANASKWNGDASRFGIFGSSSGGHMAEVMMMQPRNPRYAALPFPEHPELDAAVDYVIARSPASDTFALYQTTQSLENTGMIEKLKTFFVPWETIHEANPREIVERGGNLTLKPLLVMQGELDDNVPTPIQTRFVEAYRAAGGQCDYTIFEGCDHQWVAVPGPQTDRAHKMAKAFIARNVNI</sequence>
<dbReference type="InterPro" id="IPR050300">
    <property type="entry name" value="GDXG_lipolytic_enzyme"/>
</dbReference>
<evidence type="ECO:0000256" key="1">
    <source>
        <dbReference type="ARBA" id="ARBA00022801"/>
    </source>
</evidence>
<dbReference type="PROSITE" id="PS51318">
    <property type="entry name" value="TAT"/>
    <property type="match status" value="1"/>
</dbReference>
<accession>A0A7X1FS77</accession>
<keyword evidence="1 4" id="KW-0378">Hydrolase</keyword>
<dbReference type="InterPro" id="IPR006311">
    <property type="entry name" value="TAT_signal"/>
</dbReference>
<reference evidence="4 5" key="1">
    <citation type="submission" date="2020-08" db="EMBL/GenBank/DDBJ databases">
        <title>The genome sequence of type strain Novosphingobium flavum NBRC 111647.</title>
        <authorList>
            <person name="Liu Y."/>
        </authorList>
    </citation>
    <scope>NUCLEOTIDE SEQUENCE [LARGE SCALE GENOMIC DNA]</scope>
    <source>
        <strain evidence="4 5">NBRC 111647</strain>
    </source>
</reference>
<evidence type="ECO:0000256" key="2">
    <source>
        <dbReference type="SAM" id="SignalP"/>
    </source>
</evidence>
<gene>
    <name evidence="4" type="ORF">H7F51_08230</name>
</gene>
<evidence type="ECO:0000313" key="4">
    <source>
        <dbReference type="EMBL" id="MBC2665507.1"/>
    </source>
</evidence>
<dbReference type="EMBL" id="JACLAW010000005">
    <property type="protein sequence ID" value="MBC2665507.1"/>
    <property type="molecule type" value="Genomic_DNA"/>
</dbReference>
<feature type="domain" description="BD-FAE-like" evidence="3">
    <location>
        <begin position="66"/>
        <end position="260"/>
    </location>
</feature>
<evidence type="ECO:0000259" key="3">
    <source>
        <dbReference type="Pfam" id="PF20434"/>
    </source>
</evidence>
<keyword evidence="5" id="KW-1185">Reference proteome</keyword>